<name>A0ABP7YGM0_9ACTN</name>
<organism evidence="1 2">
    <name type="scientific">Streptomyces tunisiensis</name>
    <dbReference type="NCBI Taxonomy" id="948699"/>
    <lineage>
        <taxon>Bacteria</taxon>
        <taxon>Bacillati</taxon>
        <taxon>Actinomycetota</taxon>
        <taxon>Actinomycetes</taxon>
        <taxon>Kitasatosporales</taxon>
        <taxon>Streptomycetaceae</taxon>
        <taxon>Streptomyces</taxon>
    </lineage>
</organism>
<dbReference type="EMBL" id="BAABBU010000014">
    <property type="protein sequence ID" value="GAA4135792.1"/>
    <property type="molecule type" value="Genomic_DNA"/>
</dbReference>
<sequence length="168" mass="18691">MLVAGVVSPVALISAPTLVVVTRFERRRAAAECDPAGMNHLGDANLRTWTMRFMALLAADTKDQLAWLGERELETKDVVEELELLCRVSEGLTERGVSDPEDLHHVRAIGHRLGEIDAGCRVGLWHNALVADPAWDDIRSLARRFLLNRLGDWRQPLPRPVGPHTNGH</sequence>
<gene>
    <name evidence="1" type="ORF">GCM10022285_29920</name>
</gene>
<protein>
    <recommendedName>
        <fullName evidence="3">DUF4259 domain-containing protein</fullName>
    </recommendedName>
</protein>
<evidence type="ECO:0000313" key="1">
    <source>
        <dbReference type="EMBL" id="GAA4135792.1"/>
    </source>
</evidence>
<keyword evidence="2" id="KW-1185">Reference proteome</keyword>
<dbReference type="RefSeq" id="WP_346156569.1">
    <property type="nucleotide sequence ID" value="NZ_BAABBU010000014.1"/>
</dbReference>
<evidence type="ECO:0008006" key="3">
    <source>
        <dbReference type="Google" id="ProtNLM"/>
    </source>
</evidence>
<proteinExistence type="predicted"/>
<reference evidence="2" key="1">
    <citation type="journal article" date="2019" name="Int. J. Syst. Evol. Microbiol.">
        <title>The Global Catalogue of Microorganisms (GCM) 10K type strain sequencing project: providing services to taxonomists for standard genome sequencing and annotation.</title>
        <authorList>
            <consortium name="The Broad Institute Genomics Platform"/>
            <consortium name="The Broad Institute Genome Sequencing Center for Infectious Disease"/>
            <person name="Wu L."/>
            <person name="Ma J."/>
        </authorList>
    </citation>
    <scope>NUCLEOTIDE SEQUENCE [LARGE SCALE GENOMIC DNA]</scope>
    <source>
        <strain evidence="2">JCM 17589</strain>
    </source>
</reference>
<dbReference type="Proteomes" id="UP001501845">
    <property type="component" value="Unassembled WGS sequence"/>
</dbReference>
<evidence type="ECO:0000313" key="2">
    <source>
        <dbReference type="Proteomes" id="UP001501845"/>
    </source>
</evidence>
<comment type="caution">
    <text evidence="1">The sequence shown here is derived from an EMBL/GenBank/DDBJ whole genome shotgun (WGS) entry which is preliminary data.</text>
</comment>
<accession>A0ABP7YGM0</accession>